<evidence type="ECO:0000259" key="3">
    <source>
        <dbReference type="PROSITE" id="PS50830"/>
    </source>
</evidence>
<keyword evidence="5" id="KW-1185">Reference proteome</keyword>
<gene>
    <name evidence="4" type="ORF">FCM35_KLT01288</name>
</gene>
<organism evidence="4 5">
    <name type="scientific">Carex littledalei</name>
    <dbReference type="NCBI Taxonomy" id="544730"/>
    <lineage>
        <taxon>Eukaryota</taxon>
        <taxon>Viridiplantae</taxon>
        <taxon>Streptophyta</taxon>
        <taxon>Embryophyta</taxon>
        <taxon>Tracheophyta</taxon>
        <taxon>Spermatophyta</taxon>
        <taxon>Magnoliopsida</taxon>
        <taxon>Liliopsida</taxon>
        <taxon>Poales</taxon>
        <taxon>Cyperaceae</taxon>
        <taxon>Cyperoideae</taxon>
        <taxon>Cariceae</taxon>
        <taxon>Carex</taxon>
        <taxon>Carex subgen. Euthyceras</taxon>
    </lineage>
</organism>
<evidence type="ECO:0000256" key="1">
    <source>
        <dbReference type="ARBA" id="ARBA00004687"/>
    </source>
</evidence>
<dbReference type="PANTHER" id="PTHR15231">
    <property type="entry name" value="PHOSPHATIDYLINOSITOL N-ACETYLGLUCOSAMINYLTRANSFERASE SUBUNIT H"/>
    <property type="match status" value="1"/>
</dbReference>
<dbReference type="Gene3D" id="2.40.50.90">
    <property type="match status" value="1"/>
</dbReference>
<dbReference type="EMBL" id="SWLB01000010">
    <property type="protein sequence ID" value="KAF3333597.1"/>
    <property type="molecule type" value="Genomic_DNA"/>
</dbReference>
<name>A0A833VC89_9POAL</name>
<comment type="caution">
    <text evidence="4">The sequence shown here is derived from an EMBL/GenBank/DDBJ whole genome shotgun (WGS) entry which is preliminary data.</text>
</comment>
<evidence type="ECO:0000313" key="4">
    <source>
        <dbReference type="EMBL" id="KAF3333597.1"/>
    </source>
</evidence>
<dbReference type="InterPro" id="IPR035437">
    <property type="entry name" value="SNase_OB-fold_sf"/>
</dbReference>
<protein>
    <submittedName>
        <fullName evidence="4">Nuclease CAN1</fullName>
    </submittedName>
</protein>
<dbReference type="PANTHER" id="PTHR15231:SF1">
    <property type="entry name" value="PHOSPHATIDYLINOSITOL N-ACETYLGLUCOSAMINYLTRANSFERASE SUBUNIT H"/>
    <property type="match status" value="1"/>
</dbReference>
<dbReference type="AlphaFoldDB" id="A0A833VC89"/>
<dbReference type="InterPro" id="IPR016071">
    <property type="entry name" value="Staphylococal_nuclease_OB-fold"/>
</dbReference>
<comment type="pathway">
    <text evidence="1">Glycolipid biosynthesis; glycosylphosphatidylinositol-anchor biosynthesis.</text>
</comment>
<comment type="similarity">
    <text evidence="2">Belongs to the PIGH family.</text>
</comment>
<dbReference type="InterPro" id="IPR019328">
    <property type="entry name" value="PIGH-H_dom"/>
</dbReference>
<accession>A0A833VC89</accession>
<dbReference type="GO" id="GO:0000506">
    <property type="term" value="C:glycosylphosphatidylinositol-N-acetylglucosaminyltransferase (GPI-GnT) complex"/>
    <property type="evidence" value="ECO:0007669"/>
    <property type="project" value="InterPro"/>
</dbReference>
<proteinExistence type="inferred from homology"/>
<dbReference type="OrthoDB" id="430293at2759"/>
<sequence>MGNCILRAICGKSSGKKTDSGADQQSAGDNRISATAVGVSALAADLLHYDITNQVPEGLSQHVTASKKTQVNWYMYTKLLEAWRESKPPPKTSEEASKLIVDALKRHQKAHVEGLLNYYGLPLAHQTGSECATHPHTASTLKLKPDGVKYELNTLPVDIKCIPDGDTITVYVDATIPHESCKVPPEIKRASKEYTKACTAKNFQRVNNLRKTITDAGYRMVASQNGIEILAKKYRIRFRGIDAPESAMPYGKEAKEELVKLVKDKICKIYVFGDDRYGRCVGDVYCGKVFIQIRSYPYLGLIRTKRVGDGFHVFAVLHFVNISSDITFLRYPTGSDLNLSSDITSTYENSVKDQSGESVRNKLEGRIGVTRTTHMTEYDLYIYKMKNGRASIDTHNYVRIDASAPNKVVDVHDVFVKRSNVRVFLSYIGRLLLLANILLLLFEKFQDKLTIGSFWRLFLGAVFAKLSQYKPIKKESVVIMPSFGVQLETHFWSGRSDHKFIPVGKILKPVLNECISPVTCYWSLALILHDEDQLTLVFQKLQLPIKILVPVWRALCKATNLEDLSHSLNSSTKSH</sequence>
<dbReference type="Proteomes" id="UP000623129">
    <property type="component" value="Unassembled WGS sequence"/>
</dbReference>
<dbReference type="GO" id="GO:0006506">
    <property type="term" value="P:GPI anchor biosynthetic process"/>
    <property type="evidence" value="ECO:0007669"/>
    <property type="project" value="InterPro"/>
</dbReference>
<dbReference type="Pfam" id="PF10181">
    <property type="entry name" value="PIG-H"/>
    <property type="match status" value="1"/>
</dbReference>
<dbReference type="SMART" id="SM00318">
    <property type="entry name" value="SNc"/>
    <property type="match status" value="1"/>
</dbReference>
<evidence type="ECO:0000313" key="5">
    <source>
        <dbReference type="Proteomes" id="UP000623129"/>
    </source>
</evidence>
<reference evidence="4" key="1">
    <citation type="submission" date="2020-01" db="EMBL/GenBank/DDBJ databases">
        <title>Genome sequence of Kobresia littledalei, the first chromosome-level genome in the family Cyperaceae.</title>
        <authorList>
            <person name="Qu G."/>
        </authorList>
    </citation>
    <scope>NUCLEOTIDE SEQUENCE</scope>
    <source>
        <strain evidence="4">C.B.Clarke</strain>
        <tissue evidence="4">Leaf</tissue>
    </source>
</reference>
<dbReference type="PROSITE" id="PS50830">
    <property type="entry name" value="TNASE_3"/>
    <property type="match status" value="1"/>
</dbReference>
<dbReference type="InterPro" id="IPR044215">
    <property type="entry name" value="PIG-H"/>
</dbReference>
<dbReference type="SUPFAM" id="SSF50199">
    <property type="entry name" value="Staphylococcal nuclease"/>
    <property type="match status" value="1"/>
</dbReference>
<dbReference type="Pfam" id="PF00565">
    <property type="entry name" value="SNase"/>
    <property type="match status" value="1"/>
</dbReference>
<feature type="domain" description="TNase-like" evidence="3">
    <location>
        <begin position="153"/>
        <end position="285"/>
    </location>
</feature>
<evidence type="ECO:0000256" key="2">
    <source>
        <dbReference type="ARBA" id="ARBA00009610"/>
    </source>
</evidence>